<comment type="similarity">
    <text evidence="1 8">Belongs to the N(4)/N(6)-methyltransferase family.</text>
</comment>
<dbReference type="RefSeq" id="WP_080816380.1">
    <property type="nucleotide sequence ID" value="NZ_LT009748.1"/>
</dbReference>
<dbReference type="GO" id="GO:1904047">
    <property type="term" value="F:S-adenosyl-L-methionine binding"/>
    <property type="evidence" value="ECO:0007669"/>
    <property type="project" value="TreeGrafter"/>
</dbReference>
<feature type="binding site" evidence="7">
    <location>
        <position position="55"/>
    </location>
    <ligand>
        <name>S-adenosyl-L-methionine</name>
        <dbReference type="ChEBI" id="CHEBI:59789"/>
    </ligand>
</feature>
<dbReference type="InterPro" id="IPR023095">
    <property type="entry name" value="Ade_MeTrfase_dom_2"/>
</dbReference>
<dbReference type="Gene3D" id="1.10.1020.10">
    <property type="entry name" value="Adenine-specific Methyltransferase, Domain 2"/>
    <property type="match status" value="1"/>
</dbReference>
<dbReference type="GO" id="GO:0032259">
    <property type="term" value="P:methylation"/>
    <property type="evidence" value="ECO:0007669"/>
    <property type="project" value="UniProtKB-KW"/>
</dbReference>
<keyword evidence="4 8" id="KW-0808">Transferase</keyword>
<dbReference type="GO" id="GO:0009307">
    <property type="term" value="P:DNA restriction-modification system"/>
    <property type="evidence" value="ECO:0007669"/>
    <property type="project" value="InterPro"/>
</dbReference>
<organism evidence="9 10">
    <name type="scientific">Agrobacterium deltaense Zutra 3/1</name>
    <dbReference type="NCBI Taxonomy" id="1183427"/>
    <lineage>
        <taxon>Bacteria</taxon>
        <taxon>Pseudomonadati</taxon>
        <taxon>Pseudomonadota</taxon>
        <taxon>Alphaproteobacteria</taxon>
        <taxon>Hyphomicrobiales</taxon>
        <taxon>Rhizobiaceae</taxon>
        <taxon>Rhizobium/Agrobacterium group</taxon>
        <taxon>Agrobacterium</taxon>
    </lineage>
</organism>
<dbReference type="EMBL" id="FBWG01000003">
    <property type="protein sequence ID" value="CUX13208.1"/>
    <property type="molecule type" value="Genomic_DNA"/>
</dbReference>
<sequence>MSGIRPPLRWAGSKRKALPVLLEHIPRGISKFIEPFSGSACVSFAVEASELIISDINPRLIEFYSYLKSDPSGLFEIYNGIIEDPSSYYKIRESFNYISPGLKRASYFLFLNRNCFNGIYRVNKSGDFNVPWGGDNSGKKLSVNELLSASRVLQSANLLCCDFEESIRKNVRKGDFVYLDPPYAQNENRVFNEYYNESFSTVDWSRLLGVIRYIDSVGAKFLLSYAGDPSLIEDLKPWNIGRLEVTRNVGGFKSSRRKHSEFMASNLG</sequence>
<dbReference type="PANTHER" id="PTHR30481:SF3">
    <property type="entry name" value="DNA ADENINE METHYLASE"/>
    <property type="match status" value="1"/>
</dbReference>
<evidence type="ECO:0000313" key="10">
    <source>
        <dbReference type="Proteomes" id="UP000191987"/>
    </source>
</evidence>
<keyword evidence="3 8" id="KW-0489">Methyltransferase</keyword>
<proteinExistence type="inferred from homology"/>
<comment type="catalytic activity">
    <reaction evidence="6 8">
        <text>a 2'-deoxyadenosine in DNA + S-adenosyl-L-methionine = an N(6)-methyl-2'-deoxyadenosine in DNA + S-adenosyl-L-homocysteine + H(+)</text>
        <dbReference type="Rhea" id="RHEA:15197"/>
        <dbReference type="Rhea" id="RHEA-COMP:12418"/>
        <dbReference type="Rhea" id="RHEA-COMP:12419"/>
        <dbReference type="ChEBI" id="CHEBI:15378"/>
        <dbReference type="ChEBI" id="CHEBI:57856"/>
        <dbReference type="ChEBI" id="CHEBI:59789"/>
        <dbReference type="ChEBI" id="CHEBI:90615"/>
        <dbReference type="ChEBI" id="CHEBI:90616"/>
        <dbReference type="EC" id="2.1.1.72"/>
    </reaction>
</comment>
<name>A0A1S7NY11_9HYPH</name>
<evidence type="ECO:0000256" key="4">
    <source>
        <dbReference type="ARBA" id="ARBA00022679"/>
    </source>
</evidence>
<evidence type="ECO:0000256" key="6">
    <source>
        <dbReference type="ARBA" id="ARBA00047942"/>
    </source>
</evidence>
<dbReference type="InterPro" id="IPR012327">
    <property type="entry name" value="MeTrfase_D12"/>
</dbReference>
<dbReference type="PIRSF" id="PIRSF000398">
    <property type="entry name" value="M_m6A_EcoRV"/>
    <property type="match status" value="1"/>
</dbReference>
<dbReference type="Pfam" id="PF02086">
    <property type="entry name" value="MethyltransfD12"/>
    <property type="match status" value="1"/>
</dbReference>
<evidence type="ECO:0000256" key="7">
    <source>
        <dbReference type="PIRSR" id="PIRSR000398-1"/>
    </source>
</evidence>
<evidence type="ECO:0000256" key="3">
    <source>
        <dbReference type="ARBA" id="ARBA00022603"/>
    </source>
</evidence>
<protein>
    <recommendedName>
        <fullName evidence="2 8">Site-specific DNA-methyltransferase (adenine-specific)</fullName>
        <ecNumber evidence="2 8">2.1.1.72</ecNumber>
    </recommendedName>
</protein>
<dbReference type="PANTHER" id="PTHR30481">
    <property type="entry name" value="DNA ADENINE METHYLASE"/>
    <property type="match status" value="1"/>
</dbReference>
<feature type="binding site" evidence="7">
    <location>
        <position position="180"/>
    </location>
    <ligand>
        <name>S-adenosyl-L-methionine</name>
        <dbReference type="ChEBI" id="CHEBI:59789"/>
    </ligand>
</feature>
<dbReference type="PRINTS" id="PR00505">
    <property type="entry name" value="D12N6MTFRASE"/>
</dbReference>
<feature type="binding site" evidence="7">
    <location>
        <position position="10"/>
    </location>
    <ligand>
        <name>S-adenosyl-L-methionine</name>
        <dbReference type="ChEBI" id="CHEBI:59789"/>
    </ligand>
</feature>
<dbReference type="InterPro" id="IPR002052">
    <property type="entry name" value="DNA_methylase_N6_adenine_CS"/>
</dbReference>
<dbReference type="Proteomes" id="UP000191987">
    <property type="component" value="Unassembled WGS sequence"/>
</dbReference>
<dbReference type="NCBIfam" id="TIGR00571">
    <property type="entry name" value="dam"/>
    <property type="match status" value="1"/>
</dbReference>
<evidence type="ECO:0000313" key="9">
    <source>
        <dbReference type="EMBL" id="CUX13208.1"/>
    </source>
</evidence>
<dbReference type="GO" id="GO:0006298">
    <property type="term" value="P:mismatch repair"/>
    <property type="evidence" value="ECO:0007669"/>
    <property type="project" value="TreeGrafter"/>
</dbReference>
<evidence type="ECO:0000256" key="2">
    <source>
        <dbReference type="ARBA" id="ARBA00011900"/>
    </source>
</evidence>
<dbReference type="InterPro" id="IPR012263">
    <property type="entry name" value="M_m6A_EcoRV"/>
</dbReference>
<dbReference type="PROSITE" id="PS00092">
    <property type="entry name" value="N6_MTASE"/>
    <property type="match status" value="1"/>
</dbReference>
<dbReference type="Gene3D" id="3.40.50.150">
    <property type="entry name" value="Vaccinia Virus protein VP39"/>
    <property type="match status" value="1"/>
</dbReference>
<evidence type="ECO:0000256" key="1">
    <source>
        <dbReference type="ARBA" id="ARBA00006594"/>
    </source>
</evidence>
<dbReference type="GO" id="GO:0009007">
    <property type="term" value="F:site-specific DNA-methyltransferase (adenine-specific) activity"/>
    <property type="evidence" value="ECO:0007669"/>
    <property type="project" value="UniProtKB-UniRule"/>
</dbReference>
<keyword evidence="5 8" id="KW-0949">S-adenosyl-L-methionine</keyword>
<feature type="binding site" evidence="7">
    <location>
        <position position="14"/>
    </location>
    <ligand>
        <name>S-adenosyl-L-methionine</name>
        <dbReference type="ChEBI" id="CHEBI:59789"/>
    </ligand>
</feature>
<dbReference type="AlphaFoldDB" id="A0A1S7NY11"/>
<dbReference type="InterPro" id="IPR029063">
    <property type="entry name" value="SAM-dependent_MTases_sf"/>
</dbReference>
<evidence type="ECO:0000256" key="5">
    <source>
        <dbReference type="ARBA" id="ARBA00022691"/>
    </source>
</evidence>
<dbReference type="SUPFAM" id="SSF53335">
    <property type="entry name" value="S-adenosyl-L-methionine-dependent methyltransferases"/>
    <property type="match status" value="1"/>
</dbReference>
<evidence type="ECO:0000256" key="8">
    <source>
        <dbReference type="RuleBase" id="RU361257"/>
    </source>
</evidence>
<gene>
    <name evidence="9" type="ORF">AGR7C_Cc110049</name>
</gene>
<dbReference type="GO" id="GO:0043565">
    <property type="term" value="F:sequence-specific DNA binding"/>
    <property type="evidence" value="ECO:0007669"/>
    <property type="project" value="TreeGrafter"/>
</dbReference>
<dbReference type="EC" id="2.1.1.72" evidence="2 8"/>
<reference evidence="9 10" key="1">
    <citation type="submission" date="2016-01" db="EMBL/GenBank/DDBJ databases">
        <authorList>
            <person name="Oliw E.H."/>
        </authorList>
    </citation>
    <scope>NUCLEOTIDE SEQUENCE [LARGE SCALE GENOMIC DNA]</scope>
    <source>
        <strain evidence="9 10">Zutra 3-1</strain>
    </source>
</reference>
<accession>A0A1S7NY11</accession>